<dbReference type="RefSeq" id="WP_206728119.1">
    <property type="nucleotide sequence ID" value="NZ_CP071090.1"/>
</dbReference>
<organism evidence="2 3">
    <name type="scientific">Pyxidicoccus parkwayensis</name>
    <dbReference type="NCBI Taxonomy" id="2813578"/>
    <lineage>
        <taxon>Bacteria</taxon>
        <taxon>Pseudomonadati</taxon>
        <taxon>Myxococcota</taxon>
        <taxon>Myxococcia</taxon>
        <taxon>Myxococcales</taxon>
        <taxon>Cystobacterineae</taxon>
        <taxon>Myxococcaceae</taxon>
        <taxon>Pyxidicoccus</taxon>
    </lineage>
</organism>
<feature type="domain" description="N-acetyltransferase" evidence="1">
    <location>
        <begin position="123"/>
        <end position="260"/>
    </location>
</feature>
<keyword evidence="3" id="KW-1185">Reference proteome</keyword>
<dbReference type="SUPFAM" id="SSF55729">
    <property type="entry name" value="Acyl-CoA N-acyltransferases (Nat)"/>
    <property type="match status" value="1"/>
</dbReference>
<dbReference type="InterPro" id="IPR000182">
    <property type="entry name" value="GNAT_dom"/>
</dbReference>
<dbReference type="Proteomes" id="UP000662747">
    <property type="component" value="Chromosome"/>
</dbReference>
<dbReference type="Gene3D" id="3.40.630.30">
    <property type="match status" value="1"/>
</dbReference>
<dbReference type="Pfam" id="PF00583">
    <property type="entry name" value="Acetyltransf_1"/>
    <property type="match status" value="1"/>
</dbReference>
<sequence>MDARYLAWRIEQAQAEQVDQTPLPGRTGRPSLHVAGGRAIYTGPRALFSIALGVGLDGAVSATDVDRMEALLGQDGGLVRIELSSFADPSLSRELARRRYTVESFQLVWWRQPAEVPPPPPGVTVRPLHAGEERTWAGLFFHAYAGRPVAAEVELLGGLNLTRTPCNTCFFACVDGAPRGVGVVSATEGVALLSGDGVPPPYRGRGLQLALIHARLAWAAERGCDVATASTEPSTASQRSYEKAGFRCAYPKLVMVRPAPGT</sequence>
<evidence type="ECO:0000313" key="3">
    <source>
        <dbReference type="Proteomes" id="UP000662747"/>
    </source>
</evidence>
<dbReference type="InterPro" id="IPR016181">
    <property type="entry name" value="Acyl_CoA_acyltransferase"/>
</dbReference>
<gene>
    <name evidence="2" type="ORF">JY651_17280</name>
</gene>
<evidence type="ECO:0000313" key="2">
    <source>
        <dbReference type="EMBL" id="QSQ26574.1"/>
    </source>
</evidence>
<dbReference type="PROSITE" id="PS51186">
    <property type="entry name" value="GNAT"/>
    <property type="match status" value="1"/>
</dbReference>
<reference evidence="2 3" key="1">
    <citation type="submission" date="2021-02" db="EMBL/GenBank/DDBJ databases">
        <title>De Novo genome assembly of isolated myxobacteria.</title>
        <authorList>
            <person name="Stevens D.C."/>
        </authorList>
    </citation>
    <scope>NUCLEOTIDE SEQUENCE [LARGE SCALE GENOMIC DNA]</scope>
    <source>
        <strain evidence="3">SCPEA02</strain>
    </source>
</reference>
<protein>
    <submittedName>
        <fullName evidence="2">GNAT family N-acetyltransferase</fullName>
    </submittedName>
</protein>
<name>A0ABX7P7T1_9BACT</name>
<dbReference type="EMBL" id="CP071090">
    <property type="protein sequence ID" value="QSQ26574.1"/>
    <property type="molecule type" value="Genomic_DNA"/>
</dbReference>
<proteinExistence type="predicted"/>
<dbReference type="CDD" id="cd04301">
    <property type="entry name" value="NAT_SF"/>
    <property type="match status" value="1"/>
</dbReference>
<accession>A0ABX7P7T1</accession>
<evidence type="ECO:0000259" key="1">
    <source>
        <dbReference type="PROSITE" id="PS51186"/>
    </source>
</evidence>